<feature type="region of interest" description="Disordered" evidence="8">
    <location>
        <begin position="447"/>
        <end position="521"/>
    </location>
</feature>
<dbReference type="EC" id="5.2.1.8" evidence="7"/>
<dbReference type="InterPro" id="IPR004327">
    <property type="entry name" value="Phstyr_phstse_ac"/>
</dbReference>
<reference evidence="9 10" key="1">
    <citation type="submission" date="2014-09" db="EMBL/GenBank/DDBJ databases">
        <authorList>
            <person name="Magalhaes I.L.F."/>
            <person name="Oliveira U."/>
            <person name="Santos F.R."/>
            <person name="Vidigal T.H.D.A."/>
            <person name="Brescovit A.D."/>
            <person name="Santos A.J."/>
        </authorList>
    </citation>
    <scope>NUCLEOTIDE SEQUENCE [LARGE SCALE GENOMIC DNA]</scope>
</reference>
<evidence type="ECO:0000256" key="1">
    <source>
        <dbReference type="ARBA" id="ARBA00000971"/>
    </source>
</evidence>
<dbReference type="PANTHER" id="PTHR10012">
    <property type="entry name" value="SERINE/THREONINE-PROTEIN PHOSPHATASE 2A REGULATORY SUBUNIT B"/>
    <property type="match status" value="1"/>
</dbReference>
<dbReference type="EMBL" id="CCYA01000041">
    <property type="protein sequence ID" value="CEH11672.1"/>
    <property type="molecule type" value="Genomic_DNA"/>
</dbReference>
<comment type="similarity">
    <text evidence="3 7">Belongs to the PTPA-type PPIase family.</text>
</comment>
<name>A0A0P1B722_9BASI</name>
<evidence type="ECO:0000256" key="5">
    <source>
        <dbReference type="ARBA" id="ARBA00023110"/>
    </source>
</evidence>
<feature type="compositionally biased region" description="Basic and acidic residues" evidence="8">
    <location>
        <begin position="511"/>
        <end position="521"/>
    </location>
</feature>
<evidence type="ECO:0000256" key="4">
    <source>
        <dbReference type="ARBA" id="ARBA00022490"/>
    </source>
</evidence>
<evidence type="ECO:0000256" key="3">
    <source>
        <dbReference type="ARBA" id="ARBA00011019"/>
    </source>
</evidence>
<keyword evidence="5 7" id="KW-0697">Rotamase</keyword>
<dbReference type="GO" id="GO:0000159">
    <property type="term" value="C:protein phosphatase type 2A complex"/>
    <property type="evidence" value="ECO:0007669"/>
    <property type="project" value="TreeGrafter"/>
</dbReference>
<dbReference type="GO" id="GO:0003755">
    <property type="term" value="F:peptidyl-prolyl cis-trans isomerase activity"/>
    <property type="evidence" value="ECO:0007669"/>
    <property type="project" value="UniProtKB-KW"/>
</dbReference>
<dbReference type="STRING" id="401625.A0A0P1B722"/>
<dbReference type="GO" id="GO:0008160">
    <property type="term" value="F:protein tyrosine phosphatase activator activity"/>
    <property type="evidence" value="ECO:0007669"/>
    <property type="project" value="TreeGrafter"/>
</dbReference>
<proteinExistence type="inferred from homology"/>
<keyword evidence="4 7" id="KW-0963">Cytoplasm</keyword>
<evidence type="ECO:0000256" key="7">
    <source>
        <dbReference type="RuleBase" id="RU361210"/>
    </source>
</evidence>
<evidence type="ECO:0000256" key="6">
    <source>
        <dbReference type="ARBA" id="ARBA00023235"/>
    </source>
</evidence>
<dbReference type="GO" id="GO:0007052">
    <property type="term" value="P:mitotic spindle organization"/>
    <property type="evidence" value="ECO:0007669"/>
    <property type="project" value="TreeGrafter"/>
</dbReference>
<feature type="region of interest" description="Disordered" evidence="8">
    <location>
        <begin position="1"/>
        <end position="23"/>
    </location>
</feature>
<dbReference type="GO" id="GO:0005737">
    <property type="term" value="C:cytoplasm"/>
    <property type="evidence" value="ECO:0007669"/>
    <property type="project" value="UniProtKB-SubCell"/>
</dbReference>
<comment type="catalytic activity">
    <reaction evidence="1 7">
        <text>[protein]-peptidylproline (omega=180) = [protein]-peptidylproline (omega=0)</text>
        <dbReference type="Rhea" id="RHEA:16237"/>
        <dbReference type="Rhea" id="RHEA-COMP:10747"/>
        <dbReference type="Rhea" id="RHEA-COMP:10748"/>
        <dbReference type="ChEBI" id="CHEBI:83833"/>
        <dbReference type="ChEBI" id="CHEBI:83834"/>
        <dbReference type="EC" id="5.2.1.8"/>
    </reaction>
</comment>
<dbReference type="Proteomes" id="UP000054845">
    <property type="component" value="Unassembled WGS sequence"/>
</dbReference>
<sequence length="521" mass="55061">MAAPLRSVHATSGQSTAPRLAAAPARAPSLTSARAIAPAQSLPALCFASPASAAVASTSTSTSTSTYTGTRPRIHSDAQLAHWMGNSAAHRLLVLLVERLCEAAVGCATMACTSHAAPTNAGIAFVMDVLQELDKWTAEIQPHTGSQRFGNLAFRQWGARLQQRVDDLHKGLPERIHAHIPDLCGYLLGSFGSWVRIDYGSGHELAFLAWLLALIQLGLFGDVQGDDAEPVKPAEGARGQVPMEVDADADADAIGPLLAPQGYERELATRVLPAYLRTVWSLQDRYGLEPAGSHGVWGLDDYHFVPYIIGAAQLRLQSEYRPQEIAASSHKPAAGSFPCALLAFRGTAPLPNLFTSSIARIHVQKRGPFREHSPLLENISATVPNWVKLHQGMIKMWKAECLAKLPVVQHLPFGTVGLVWDGGENCKKVGVVGATTRIDSTNLLPARGGATTAATVPTGAPWAKATASASGAPRAHAPAPASGAPRAHAPPSASRAQGSTYSVSGPGARIAKQEQKVSERQ</sequence>
<dbReference type="PANTHER" id="PTHR10012:SF0">
    <property type="entry name" value="SERINE_THREONINE-PROTEIN PHOSPHATASE 2A ACTIVATOR"/>
    <property type="match status" value="1"/>
</dbReference>
<dbReference type="InterPro" id="IPR043170">
    <property type="entry name" value="PTPA_C_lid"/>
</dbReference>
<feature type="compositionally biased region" description="Low complexity" evidence="8">
    <location>
        <begin position="447"/>
        <end position="496"/>
    </location>
</feature>
<dbReference type="Pfam" id="PF03095">
    <property type="entry name" value="PTPA"/>
    <property type="match status" value="2"/>
</dbReference>
<protein>
    <recommendedName>
        <fullName evidence="7">Serine/threonine-protein phosphatase 2A activator</fullName>
        <ecNumber evidence="7">5.2.1.8</ecNumber>
    </recommendedName>
    <alternativeName>
        <fullName evidence="7">Phosphotyrosyl phosphatase activator</fullName>
    </alternativeName>
</protein>
<dbReference type="AlphaFoldDB" id="A0A0P1B722"/>
<comment type="function">
    <text evidence="7">PPIases accelerate the folding of proteins. It catalyzes the cis-trans isomerization of proline imidic peptide bonds in oligopeptides.</text>
</comment>
<accession>A0A0P1B722</accession>
<dbReference type="GO" id="GO:0005634">
    <property type="term" value="C:nucleus"/>
    <property type="evidence" value="ECO:0007669"/>
    <property type="project" value="TreeGrafter"/>
</dbReference>
<dbReference type="OrthoDB" id="16120at2759"/>
<evidence type="ECO:0000256" key="8">
    <source>
        <dbReference type="SAM" id="MobiDB-lite"/>
    </source>
</evidence>
<dbReference type="Gene3D" id="1.20.120.1150">
    <property type="match status" value="1"/>
</dbReference>
<keyword evidence="10" id="KW-1185">Reference proteome</keyword>
<evidence type="ECO:0000313" key="9">
    <source>
        <dbReference type="EMBL" id="CEH11672.1"/>
    </source>
</evidence>
<keyword evidence="6 7" id="KW-0413">Isomerase</keyword>
<organism evidence="9 10">
    <name type="scientific">Ceraceosorus bombacis</name>
    <dbReference type="NCBI Taxonomy" id="401625"/>
    <lineage>
        <taxon>Eukaryota</taxon>
        <taxon>Fungi</taxon>
        <taxon>Dikarya</taxon>
        <taxon>Basidiomycota</taxon>
        <taxon>Ustilaginomycotina</taxon>
        <taxon>Exobasidiomycetes</taxon>
        <taxon>Ceraceosorales</taxon>
        <taxon>Ceraceosoraceae</taxon>
        <taxon>Ceraceosorus</taxon>
    </lineage>
</organism>
<evidence type="ECO:0000313" key="10">
    <source>
        <dbReference type="Proteomes" id="UP000054845"/>
    </source>
</evidence>
<evidence type="ECO:0000256" key="2">
    <source>
        <dbReference type="ARBA" id="ARBA00004496"/>
    </source>
</evidence>
<comment type="subcellular location">
    <subcellularLocation>
        <location evidence="2 7">Cytoplasm</location>
    </subcellularLocation>
</comment>
<dbReference type="SUPFAM" id="SSF140984">
    <property type="entry name" value="PTPA-like"/>
    <property type="match status" value="1"/>
</dbReference>
<dbReference type="InterPro" id="IPR037218">
    <property type="entry name" value="PTPA_sf"/>
</dbReference>